<evidence type="ECO:0000256" key="14">
    <source>
        <dbReference type="SAM" id="Phobius"/>
    </source>
</evidence>
<dbReference type="RefSeq" id="WP_139857575.1">
    <property type="nucleotide sequence ID" value="NZ_CAADFC020000004.1"/>
</dbReference>
<evidence type="ECO:0000256" key="4">
    <source>
        <dbReference type="ARBA" id="ARBA00016084"/>
    </source>
</evidence>
<dbReference type="Proteomes" id="UP000328092">
    <property type="component" value="Unassembled WGS sequence"/>
</dbReference>
<dbReference type="PANTHER" id="PTHR13285:SF23">
    <property type="entry name" value="TEICHOIC ACID D-ALANYLTRANSFERASE"/>
    <property type="match status" value="1"/>
</dbReference>
<feature type="transmembrane region" description="Helical" evidence="14">
    <location>
        <begin position="216"/>
        <end position="236"/>
    </location>
</feature>
<feature type="transmembrane region" description="Helical" evidence="14">
    <location>
        <begin position="186"/>
        <end position="204"/>
    </location>
</feature>
<name>A0A508SVF9_9BRAD</name>
<reference evidence="15" key="1">
    <citation type="submission" date="2019-02" db="EMBL/GenBank/DDBJ databases">
        <authorList>
            <person name="Pothier F.J."/>
        </authorList>
    </citation>
    <scope>NUCLEOTIDE SEQUENCE</scope>
    <source>
        <strain evidence="15">CI-1B</strain>
    </source>
</reference>
<accession>A0A508SVF9</accession>
<dbReference type="GO" id="GO:0016746">
    <property type="term" value="F:acyltransferase activity"/>
    <property type="evidence" value="ECO:0007669"/>
    <property type="project" value="UniProtKB-KW"/>
</dbReference>
<dbReference type="InterPro" id="IPR024194">
    <property type="entry name" value="Ac/AlaTfrase_AlgI/DltB"/>
</dbReference>
<evidence type="ECO:0000256" key="9">
    <source>
        <dbReference type="ARBA" id="ARBA00022989"/>
    </source>
</evidence>
<organism evidence="15 16">
    <name type="scientific">Bradyrhizobium ivorense</name>
    <dbReference type="NCBI Taxonomy" id="2511166"/>
    <lineage>
        <taxon>Bacteria</taxon>
        <taxon>Pseudomonadati</taxon>
        <taxon>Pseudomonadota</taxon>
        <taxon>Alphaproteobacteria</taxon>
        <taxon>Hyphomicrobiales</taxon>
        <taxon>Nitrobacteraceae</taxon>
        <taxon>Bradyrhizobium</taxon>
    </lineage>
</organism>
<feature type="transmembrane region" description="Helical" evidence="14">
    <location>
        <begin position="102"/>
        <end position="122"/>
    </location>
</feature>
<evidence type="ECO:0000256" key="6">
    <source>
        <dbReference type="ARBA" id="ARBA00022679"/>
    </source>
</evidence>
<keyword evidence="16" id="KW-1185">Reference proteome</keyword>
<comment type="similarity">
    <text evidence="3 13">Belongs to the membrane-bound acyltransferase family.</text>
</comment>
<comment type="caution">
    <text evidence="15">The sequence shown here is derived from an EMBL/GenBank/DDBJ whole genome shotgun (WGS) entry which is preliminary data.</text>
</comment>
<evidence type="ECO:0000256" key="8">
    <source>
        <dbReference type="ARBA" id="ARBA00022841"/>
    </source>
</evidence>
<sequence length="478" mass="52939">MSLTSPLFFAFLAAVVIAFHISESVPYRRFVLGAANAIFIASYLSNVTQVLPLLAFLGLGYASIYALYRRQSPLVLAAGVVAILCCYVFLKRFSFFEGLGQLPFPYLTIGLSYILFRILHIMVDVRSGDLTERIGPLAFFRFTCNFLCFVSGPIQRYQDFSAMDGKAAVQIDASVVYAAFSRIATGYVKFVIIAATADYAFTFVSPHLLQPSGYSFLKLCAVYATVASLYTVYLYFNFSGYMDIVIGIGTLLGQTLPENFDRPFSARSFLEFWQRWHMTLSQWFKFYLFNPLLMLLMTWLPSPALTSYLGVLAFFITFGVMGIWHGTTAVFVIYGLLMGAGASINKLWQVACTERLGKKRYRALTESTAYIYSARGLTVAYFVLALTCLWVPELPQFTTLLARLGIAGVVATFVVVAAAFGIAAFILDVVQARLRIPTLSGINGGAITRNLHLAGKMMAIVAVATLLHKAPDFVYKAF</sequence>
<feature type="transmembrane region" description="Helical" evidence="14">
    <location>
        <begin position="369"/>
        <end position="392"/>
    </location>
</feature>
<feature type="transmembrane region" description="Helical" evidence="14">
    <location>
        <begin position="40"/>
        <end position="62"/>
    </location>
</feature>
<dbReference type="GO" id="GO:0042121">
    <property type="term" value="P:alginic acid biosynthetic process"/>
    <property type="evidence" value="ECO:0007669"/>
    <property type="project" value="UniProtKB-KW"/>
</dbReference>
<evidence type="ECO:0000256" key="11">
    <source>
        <dbReference type="ARBA" id="ARBA00023315"/>
    </source>
</evidence>
<evidence type="ECO:0000256" key="7">
    <source>
        <dbReference type="ARBA" id="ARBA00022692"/>
    </source>
</evidence>
<feature type="transmembrane region" description="Helical" evidence="14">
    <location>
        <begin position="283"/>
        <end position="300"/>
    </location>
</feature>
<dbReference type="Pfam" id="PF03062">
    <property type="entry name" value="MBOAT"/>
    <property type="match status" value="1"/>
</dbReference>
<keyword evidence="11 13" id="KW-0012">Acyltransferase</keyword>
<gene>
    <name evidence="15" type="primary">patA_1</name>
    <name evidence="15" type="ORF">CI1B_08680</name>
</gene>
<dbReference type="InterPro" id="IPR051085">
    <property type="entry name" value="MB_O-acyltransferase"/>
</dbReference>
<keyword evidence="7 14" id="KW-0812">Transmembrane</keyword>
<evidence type="ECO:0000256" key="2">
    <source>
        <dbReference type="ARBA" id="ARBA00005182"/>
    </source>
</evidence>
<protein>
    <recommendedName>
        <fullName evidence="4">Probable alginate O-acetylase AlgI</fullName>
    </recommendedName>
    <alternativeName>
        <fullName evidence="12">Alginate biosynthesis protein AlgI</fullName>
    </alternativeName>
</protein>
<evidence type="ECO:0000313" key="15">
    <source>
        <dbReference type="EMBL" id="VIO65761.1"/>
    </source>
</evidence>
<feature type="transmembrane region" description="Helical" evidence="14">
    <location>
        <begin position="74"/>
        <end position="90"/>
    </location>
</feature>
<keyword evidence="5 13" id="KW-1003">Cell membrane</keyword>
<dbReference type="InterPro" id="IPR004299">
    <property type="entry name" value="MBOAT_fam"/>
</dbReference>
<dbReference type="OrthoDB" id="139172at2"/>
<feature type="transmembrane region" description="Helical" evidence="14">
    <location>
        <begin position="404"/>
        <end position="427"/>
    </location>
</feature>
<evidence type="ECO:0000313" key="16">
    <source>
        <dbReference type="Proteomes" id="UP000328092"/>
    </source>
</evidence>
<comment type="pathway">
    <text evidence="2">Glycan biosynthesis; alginate biosynthesis.</text>
</comment>
<keyword evidence="8" id="KW-0016">Alginate biosynthesis</keyword>
<evidence type="ECO:0000256" key="12">
    <source>
        <dbReference type="ARBA" id="ARBA00031030"/>
    </source>
</evidence>
<dbReference type="PANTHER" id="PTHR13285">
    <property type="entry name" value="ACYLTRANSFERASE"/>
    <property type="match status" value="1"/>
</dbReference>
<keyword evidence="9 14" id="KW-1133">Transmembrane helix</keyword>
<evidence type="ECO:0000256" key="13">
    <source>
        <dbReference type="PIRNR" id="PIRNR016636"/>
    </source>
</evidence>
<evidence type="ECO:0000256" key="10">
    <source>
        <dbReference type="ARBA" id="ARBA00023136"/>
    </source>
</evidence>
<dbReference type="GO" id="GO:0005886">
    <property type="term" value="C:plasma membrane"/>
    <property type="evidence" value="ECO:0007669"/>
    <property type="project" value="UniProtKB-SubCell"/>
</dbReference>
<keyword evidence="6 13" id="KW-0808">Transferase</keyword>
<evidence type="ECO:0000256" key="1">
    <source>
        <dbReference type="ARBA" id="ARBA00004651"/>
    </source>
</evidence>
<dbReference type="AlphaFoldDB" id="A0A508SVF9"/>
<dbReference type="PIRSF" id="PIRSF016636">
    <property type="entry name" value="AlgI_DltB"/>
    <property type="match status" value="1"/>
</dbReference>
<keyword evidence="10 13" id="KW-0472">Membrane</keyword>
<proteinExistence type="inferred from homology"/>
<evidence type="ECO:0000256" key="3">
    <source>
        <dbReference type="ARBA" id="ARBA00010323"/>
    </source>
</evidence>
<comment type="subcellular location">
    <subcellularLocation>
        <location evidence="1">Cell membrane</location>
        <topology evidence="1">Multi-pass membrane protein</topology>
    </subcellularLocation>
</comment>
<dbReference type="EMBL" id="CAADFC020000004">
    <property type="protein sequence ID" value="VIO65761.1"/>
    <property type="molecule type" value="Genomic_DNA"/>
</dbReference>
<evidence type="ECO:0000256" key="5">
    <source>
        <dbReference type="ARBA" id="ARBA00022475"/>
    </source>
</evidence>